<evidence type="ECO:0000259" key="4">
    <source>
        <dbReference type="Pfam" id="PF22819"/>
    </source>
</evidence>
<keyword evidence="2" id="KW-0812">Transmembrane</keyword>
<dbReference type="Proteomes" id="UP000270025">
    <property type="component" value="Chromosome"/>
</dbReference>
<organism evidence="5 6">
    <name type="scientific">Streptococcus viridans</name>
    <dbReference type="NCBI Taxonomy" id="78535"/>
    <lineage>
        <taxon>Bacteria</taxon>
        <taxon>Bacillati</taxon>
        <taxon>Bacillota</taxon>
        <taxon>Bacilli</taxon>
        <taxon>Lactobacillales</taxon>
        <taxon>Streptococcaceae</taxon>
        <taxon>Streptococcus</taxon>
    </lineage>
</organism>
<evidence type="ECO:0000256" key="2">
    <source>
        <dbReference type="SAM" id="Phobius"/>
    </source>
</evidence>
<evidence type="ECO:0000259" key="3">
    <source>
        <dbReference type="Pfam" id="PF22813"/>
    </source>
</evidence>
<dbReference type="PANTHER" id="PTHR40038">
    <property type="entry name" value="MEMBRANE-ASSOCIATED PROTEIN TCAA"/>
    <property type="match status" value="1"/>
</dbReference>
<keyword evidence="2" id="KW-0472">Membrane</keyword>
<evidence type="ECO:0000256" key="1">
    <source>
        <dbReference type="SAM" id="Coils"/>
    </source>
</evidence>
<name>A0A3S4L0I7_9STRE</name>
<feature type="transmembrane region" description="Helical" evidence="2">
    <location>
        <begin position="171"/>
        <end position="191"/>
    </location>
</feature>
<dbReference type="Pfam" id="PF22819">
    <property type="entry name" value="TcaA_5th"/>
    <property type="match status" value="1"/>
</dbReference>
<feature type="coiled-coil region" evidence="1">
    <location>
        <begin position="448"/>
        <end position="476"/>
    </location>
</feature>
<protein>
    <submittedName>
        <fullName evidence="5">Predicted membrane protein</fullName>
    </submittedName>
</protein>
<keyword evidence="6" id="KW-1185">Reference proteome</keyword>
<gene>
    <name evidence="5" type="ORF">NCTC3166_00924</name>
</gene>
<dbReference type="InterPro" id="IPR054529">
    <property type="entry name" value="TcaA_2nd"/>
</dbReference>
<accession>A0A3S4L0I7</accession>
<evidence type="ECO:0000313" key="5">
    <source>
        <dbReference type="EMBL" id="VED67109.1"/>
    </source>
</evidence>
<reference evidence="5 6" key="1">
    <citation type="submission" date="2018-12" db="EMBL/GenBank/DDBJ databases">
        <authorList>
            <consortium name="Pathogen Informatics"/>
        </authorList>
    </citation>
    <scope>NUCLEOTIDE SEQUENCE [LARGE SCALE GENOMIC DNA]</scope>
    <source>
        <strain evidence="5 6">NCTC3166</strain>
    </source>
</reference>
<dbReference type="KEGG" id="svf:NCTC3166_00924"/>
<dbReference type="AlphaFoldDB" id="A0A3S4L0I7"/>
<feature type="domain" description="TcaA protein NTF2-like" evidence="4">
    <location>
        <begin position="476"/>
        <end position="590"/>
    </location>
</feature>
<feature type="domain" description="TcaA second" evidence="3">
    <location>
        <begin position="199"/>
        <end position="289"/>
    </location>
</feature>
<keyword evidence="1" id="KW-0175">Coiled coil</keyword>
<dbReference type="PANTHER" id="PTHR40038:SF1">
    <property type="entry name" value="MEMBRANE-ASSOCIATED PROTEIN TCAA"/>
    <property type="match status" value="1"/>
</dbReference>
<keyword evidence="2" id="KW-1133">Transmembrane helix</keyword>
<dbReference type="RefSeq" id="WP_232011399.1">
    <property type="nucleotide sequence ID" value="NZ_LR134266.1"/>
</dbReference>
<proteinExistence type="predicted"/>
<dbReference type="InterPro" id="IPR054528">
    <property type="entry name" value="TcaA_5th"/>
</dbReference>
<dbReference type="Pfam" id="PF22813">
    <property type="entry name" value="TcaA_2nd"/>
    <property type="match status" value="1"/>
</dbReference>
<dbReference type="EMBL" id="LR134266">
    <property type="protein sequence ID" value="VED67109.1"/>
    <property type="molecule type" value="Genomic_DNA"/>
</dbReference>
<sequence>MNKKWVELFEKVIGRKPTPEEFIAGRDSGFDFKAIKSIAGVAIDQVASEAPRLGGQEPVEDLVNPLQQLWEERFFALYGRAPLPEEIESARSQNFEIVEGPAPAINFDETNQTTQVFAPVESPSEAPESLSQPVEAVAAAELPDQEEAVKKGKKKKEKKVKKEKKGKKKKVFFFSILTLLVLTLSGLGYYFSSTTGPQVTVDKLVTAIEQKDYREVASILSNDKDKWTKEEAQGLLDYMTAQKIDAIYELDHIAQSSKTGIVKDKNQNLLIGIEKADKKFGIFQEYRIETYPLEVTATTNLDDAKLKTSEKESTVLKKNQTTKLGKVHFAPRDMQLDGKTEVGKISSEVKLDPAQASKNKLDLTFNSEKRLLEIEFPEEVSNPTDIKVAVNGKEVGTSTLFEVDVVAHQEIEVHAVFSLNNESYTTEKAKVTIGETPDDDEVITLKLSKDVAKRLKDAETARKAKEEEAKKAEEKKTAITSFLQDYRTEIFSSVSSRSNTYSKYYDTSSDAYKEMVEWTTGGGVKKAEIDYYTPGVFNVLSVTEENGMVIVKTHEEYTVHYVTSRKDSQSSKDKTYTLKPVGDTYVITAIAVTAGN</sequence>
<evidence type="ECO:0000313" key="6">
    <source>
        <dbReference type="Proteomes" id="UP000270025"/>
    </source>
</evidence>